<dbReference type="HOGENOM" id="CLU_2598130_0_0_11"/>
<sequence>MLGFGCGADGDAAVGCLRCWGWDAGGRRGWADGDDVRTAFAVRGGARRQLCGACGVCVSRETRCLSCGWRATSLSIFSA</sequence>
<gene>
    <name evidence="1" type="ORF">HMPREF1978_00154</name>
</gene>
<evidence type="ECO:0000313" key="1">
    <source>
        <dbReference type="EMBL" id="ERH19961.1"/>
    </source>
</evidence>
<reference evidence="1 2" key="1">
    <citation type="submission" date="2013-08" db="EMBL/GenBank/DDBJ databases">
        <authorList>
            <person name="Weinstock G."/>
            <person name="Sodergren E."/>
            <person name="Wylie T."/>
            <person name="Fulton L."/>
            <person name="Fulton R."/>
            <person name="Fronick C."/>
            <person name="O'Laughlin M."/>
            <person name="Godfrey J."/>
            <person name="Miner T."/>
            <person name="Herter B."/>
            <person name="Appelbaum E."/>
            <person name="Cordes M."/>
            <person name="Lek S."/>
            <person name="Wollam A."/>
            <person name="Pepin K.H."/>
            <person name="Palsikar V.B."/>
            <person name="Mitreva M."/>
            <person name="Wilson R.K."/>
        </authorList>
    </citation>
    <scope>NUCLEOTIDE SEQUENCE [LARGE SCALE GENOMIC DNA]</scope>
    <source>
        <strain evidence="1 2">F0530</strain>
    </source>
</reference>
<dbReference type="EMBL" id="AWSC01000008">
    <property type="protein sequence ID" value="ERH19961.1"/>
    <property type="molecule type" value="Genomic_DNA"/>
</dbReference>
<dbReference type="AlphaFoldDB" id="U1QC81"/>
<organism evidence="1 2">
    <name type="scientific">Actinomyces graevenitzii F0530</name>
    <dbReference type="NCBI Taxonomy" id="1321817"/>
    <lineage>
        <taxon>Bacteria</taxon>
        <taxon>Bacillati</taxon>
        <taxon>Actinomycetota</taxon>
        <taxon>Actinomycetes</taxon>
        <taxon>Actinomycetales</taxon>
        <taxon>Actinomycetaceae</taxon>
        <taxon>Actinomyces</taxon>
    </lineage>
</organism>
<accession>U1QC81</accession>
<evidence type="ECO:0000313" key="2">
    <source>
        <dbReference type="Proteomes" id="UP000016481"/>
    </source>
</evidence>
<protein>
    <submittedName>
        <fullName evidence="1">Uncharacterized protein</fullName>
    </submittedName>
</protein>
<name>U1QC81_9ACTO</name>
<comment type="caution">
    <text evidence="1">The sequence shown here is derived from an EMBL/GenBank/DDBJ whole genome shotgun (WGS) entry which is preliminary data.</text>
</comment>
<dbReference type="Proteomes" id="UP000016481">
    <property type="component" value="Unassembled WGS sequence"/>
</dbReference>
<proteinExistence type="predicted"/>